<sequence>MQLKRMKKIISFLFLVFVLNLASYSQQDPQYTNYMYYKLGVNPGYAGAENAISGLLLNRYQWEGFKGAPKTLVFSMDAAIKPFGSEGGIGLNIISDQLGYEKNTSVNFSYAYKTTVNFGELGIGLSMGLMTKGYNGEWSTGENSGLSSDIYTDPSSDPAIPQGEVSQMALDMGFGLYLSSNNYFLGVSATHLNQAEIKFSDQATTFLARHYYLMGGYNIKLADPLFELQPTALLKTDLAGWQFDVTGRIVYDEKFWGGISYRLNDAVSLLMGLEMLNGLKIGYSFDLVTSAIGYYGFASHEFFVTYSIDLEKNRNQKYKSIRFL</sequence>
<dbReference type="Pfam" id="PF11751">
    <property type="entry name" value="PorP_SprF"/>
    <property type="match status" value="1"/>
</dbReference>
<keyword evidence="1" id="KW-0732">Signal</keyword>
<evidence type="ECO:0000313" key="2">
    <source>
        <dbReference type="EMBL" id="QGY43807.1"/>
    </source>
</evidence>
<dbReference type="EMBL" id="CP046401">
    <property type="protein sequence ID" value="QGY43807.1"/>
    <property type="molecule type" value="Genomic_DNA"/>
</dbReference>
<feature type="signal peptide" evidence="1">
    <location>
        <begin position="1"/>
        <end position="27"/>
    </location>
</feature>
<proteinExistence type="predicted"/>
<organism evidence="2 3">
    <name type="scientific">Maribellus comscasis</name>
    <dbReference type="NCBI Taxonomy" id="2681766"/>
    <lineage>
        <taxon>Bacteria</taxon>
        <taxon>Pseudomonadati</taxon>
        <taxon>Bacteroidota</taxon>
        <taxon>Bacteroidia</taxon>
        <taxon>Marinilabiliales</taxon>
        <taxon>Prolixibacteraceae</taxon>
        <taxon>Maribellus</taxon>
    </lineage>
</organism>
<gene>
    <name evidence="2" type="ORF">GM418_09080</name>
</gene>
<keyword evidence="3" id="KW-1185">Reference proteome</keyword>
<evidence type="ECO:0000256" key="1">
    <source>
        <dbReference type="SAM" id="SignalP"/>
    </source>
</evidence>
<dbReference type="KEGG" id="mcos:GM418_09080"/>
<dbReference type="AlphaFoldDB" id="A0A6I6JUF8"/>
<feature type="chain" id="PRO_5026146986" evidence="1">
    <location>
        <begin position="28"/>
        <end position="324"/>
    </location>
</feature>
<name>A0A6I6JUF8_9BACT</name>
<dbReference type="Proteomes" id="UP000428260">
    <property type="component" value="Chromosome"/>
</dbReference>
<reference evidence="2 3" key="1">
    <citation type="submission" date="2019-11" db="EMBL/GenBank/DDBJ databases">
        <authorList>
            <person name="Zheng R.K."/>
            <person name="Sun C.M."/>
        </authorList>
    </citation>
    <scope>NUCLEOTIDE SEQUENCE [LARGE SCALE GENOMIC DNA]</scope>
    <source>
        <strain evidence="2 3">WC007</strain>
    </source>
</reference>
<protein>
    <submittedName>
        <fullName evidence="2">Type IX secretion system membrane protein PorP/SprF</fullName>
    </submittedName>
</protein>
<evidence type="ECO:0000313" key="3">
    <source>
        <dbReference type="Proteomes" id="UP000428260"/>
    </source>
</evidence>
<dbReference type="NCBIfam" id="TIGR03519">
    <property type="entry name" value="T9SS_PorP_fam"/>
    <property type="match status" value="1"/>
</dbReference>
<accession>A0A6I6JUF8</accession>
<dbReference type="InterPro" id="IPR019861">
    <property type="entry name" value="PorP/SprF_Bacteroidetes"/>
</dbReference>